<sequence length="253" mass="27941">MLSSTAEDGEIEVRISVGGKLNTFKVLCEQYQPSIKRDPSYPDYLNKIGHIFFGIPLPRAQPQGLFAVELNTTSALANYATEAGNILQSFFSGLDEESDTESEQGPQPSTSSRQHQRQAQQSSLSALTDVVFLVCRAWNVYLFLGGVLLVCCVSQSTEFLSCLKDMKIERRGWAPIIMFLTRAAAPIKIILKLLPRDWAAVKSLLKTLATKLVPGMRHQEKPISTYKTYGKNPPKINLCDIEGGQQAANPMSS</sequence>
<dbReference type="GO" id="GO:0045048">
    <property type="term" value="P:protein insertion into ER membrane"/>
    <property type="evidence" value="ECO:0007669"/>
    <property type="project" value="InterPro"/>
</dbReference>
<dbReference type="Pfam" id="PF04190">
    <property type="entry name" value="GET4"/>
    <property type="match status" value="1"/>
</dbReference>
<feature type="region of interest" description="Disordered" evidence="1">
    <location>
        <begin position="97"/>
        <end position="118"/>
    </location>
</feature>
<dbReference type="EMBL" id="OC008611">
    <property type="protein sequence ID" value="CAD7267195.1"/>
    <property type="molecule type" value="Genomic_DNA"/>
</dbReference>
<feature type="compositionally biased region" description="Low complexity" evidence="1">
    <location>
        <begin position="109"/>
        <end position="118"/>
    </location>
</feature>
<dbReference type="InterPro" id="IPR011990">
    <property type="entry name" value="TPR-like_helical_dom_sf"/>
</dbReference>
<name>A0A7R9B6S8_TIMSH</name>
<protein>
    <submittedName>
        <fullName evidence="2">Uncharacterized protein</fullName>
    </submittedName>
</protein>
<dbReference type="AlphaFoldDB" id="A0A7R9B6S8"/>
<dbReference type="Gene3D" id="1.25.40.10">
    <property type="entry name" value="Tetratricopeptide repeat domain"/>
    <property type="match status" value="1"/>
</dbReference>
<gene>
    <name evidence="2" type="ORF">TSIB3V08_LOCUS11209</name>
</gene>
<evidence type="ECO:0000313" key="2">
    <source>
        <dbReference type="EMBL" id="CAD7267195.1"/>
    </source>
</evidence>
<organism evidence="2">
    <name type="scientific">Timema shepardi</name>
    <name type="common">Walking stick</name>
    <dbReference type="NCBI Taxonomy" id="629360"/>
    <lineage>
        <taxon>Eukaryota</taxon>
        <taxon>Metazoa</taxon>
        <taxon>Ecdysozoa</taxon>
        <taxon>Arthropoda</taxon>
        <taxon>Hexapoda</taxon>
        <taxon>Insecta</taxon>
        <taxon>Pterygota</taxon>
        <taxon>Neoptera</taxon>
        <taxon>Polyneoptera</taxon>
        <taxon>Phasmatodea</taxon>
        <taxon>Timematodea</taxon>
        <taxon>Timematoidea</taxon>
        <taxon>Timematidae</taxon>
        <taxon>Timema</taxon>
    </lineage>
</organism>
<accession>A0A7R9B6S8</accession>
<dbReference type="InterPro" id="IPR007317">
    <property type="entry name" value="GET4"/>
</dbReference>
<proteinExistence type="predicted"/>
<reference evidence="2" key="1">
    <citation type="submission" date="2020-11" db="EMBL/GenBank/DDBJ databases">
        <authorList>
            <person name="Tran Van P."/>
        </authorList>
    </citation>
    <scope>NUCLEOTIDE SEQUENCE</scope>
</reference>
<evidence type="ECO:0000256" key="1">
    <source>
        <dbReference type="SAM" id="MobiDB-lite"/>
    </source>
</evidence>